<accession>A0A7L1QJQ2</accession>
<gene>
    <name evidence="1" type="primary">Pnpla6</name>
    <name evidence="1" type="ORF">CISJUN_R05595</name>
</gene>
<comment type="caution">
    <text evidence="1">The sequence shown here is derived from an EMBL/GenBank/DDBJ whole genome shotgun (WGS) entry which is preliminary data.</text>
</comment>
<proteinExistence type="predicted"/>
<dbReference type="AlphaFoldDB" id="A0A7L1QJQ2"/>
<feature type="non-terminal residue" evidence="1">
    <location>
        <position position="1"/>
    </location>
</feature>
<organism evidence="1 2">
    <name type="scientific">Cisticola juncidis</name>
    <dbReference type="NCBI Taxonomy" id="52622"/>
    <lineage>
        <taxon>Eukaryota</taxon>
        <taxon>Metazoa</taxon>
        <taxon>Chordata</taxon>
        <taxon>Craniata</taxon>
        <taxon>Vertebrata</taxon>
        <taxon>Euteleostomi</taxon>
        <taxon>Archelosauria</taxon>
        <taxon>Archosauria</taxon>
        <taxon>Dinosauria</taxon>
        <taxon>Saurischia</taxon>
        <taxon>Theropoda</taxon>
        <taxon>Coelurosauria</taxon>
        <taxon>Aves</taxon>
        <taxon>Neognathae</taxon>
        <taxon>Neoaves</taxon>
        <taxon>Telluraves</taxon>
        <taxon>Australaves</taxon>
        <taxon>Passeriformes</taxon>
        <taxon>Sylvioidea</taxon>
        <taxon>Cisticolidae</taxon>
        <taxon>Cisticola</taxon>
    </lineage>
</organism>
<reference evidence="1 2" key="1">
    <citation type="submission" date="2019-09" db="EMBL/GenBank/DDBJ databases">
        <title>Bird 10,000 Genomes (B10K) Project - Family phase.</title>
        <authorList>
            <person name="Zhang G."/>
        </authorList>
    </citation>
    <scope>NUCLEOTIDE SEQUENCE [LARGE SCALE GENOMIC DNA]</scope>
    <source>
        <strain evidence="1">B10K-DU-002-30</strain>
        <tissue evidence="1">Muscle</tissue>
    </source>
</reference>
<sequence>PRYRFRKRDKVLFYSRKIMRKVSQSTSSLVEVGTVGGAARPRSRKKLKVLSIAKNFLRIQKEPPTLQLKEPPPSVLEADLTEFDVASSHLPSEVLYMLKNVRVLGHFEKPLFLELCKHL</sequence>
<dbReference type="EMBL" id="VXBR01003192">
    <property type="protein sequence ID" value="NXO23144.1"/>
    <property type="molecule type" value="Genomic_DNA"/>
</dbReference>
<dbReference type="Proteomes" id="UP000546986">
    <property type="component" value="Unassembled WGS sequence"/>
</dbReference>
<protein>
    <submittedName>
        <fullName evidence="1">PLPL6 esterase</fullName>
    </submittedName>
</protein>
<evidence type="ECO:0000313" key="1">
    <source>
        <dbReference type="EMBL" id="NXO23144.1"/>
    </source>
</evidence>
<name>A0A7L1QJQ2_9PASS</name>
<keyword evidence="2" id="KW-1185">Reference proteome</keyword>
<feature type="non-terminal residue" evidence="1">
    <location>
        <position position="119"/>
    </location>
</feature>
<evidence type="ECO:0000313" key="2">
    <source>
        <dbReference type="Proteomes" id="UP000546986"/>
    </source>
</evidence>